<evidence type="ECO:0000313" key="2">
    <source>
        <dbReference type="Proteomes" id="UP000276834"/>
    </source>
</evidence>
<sequence length="185" mass="20462">MKPNQYLGSTDASALPRSCHTLSVVSLPVQRTGKERATHDQAEVTNIQLLLHRREHAGIQGFTKPHNVGPQEPIAAVLLTPAQTPQWDSVMLQRAKAVLILPGQVLPLLLHSPPCTLLYPVLDRRQLIPRYTCAGNPKPPLMPRCCICMCSSGTGMPVRNATDYREEKERATGCRKGRFPGPWQT</sequence>
<evidence type="ECO:0000313" key="1">
    <source>
        <dbReference type="EMBL" id="RLW04424.1"/>
    </source>
</evidence>
<dbReference type="AlphaFoldDB" id="A0A3L8SNS4"/>
<dbReference type="EMBL" id="QUSF01000013">
    <property type="protein sequence ID" value="RLW04424.1"/>
    <property type="molecule type" value="Genomic_DNA"/>
</dbReference>
<gene>
    <name evidence="1" type="ORF">DV515_00005854</name>
</gene>
<proteinExistence type="predicted"/>
<comment type="caution">
    <text evidence="1">The sequence shown here is derived from an EMBL/GenBank/DDBJ whole genome shotgun (WGS) entry which is preliminary data.</text>
</comment>
<protein>
    <submittedName>
        <fullName evidence="1">Uncharacterized protein</fullName>
    </submittedName>
</protein>
<organism evidence="1 2">
    <name type="scientific">Chloebia gouldiae</name>
    <name type="common">Gouldian finch</name>
    <name type="synonym">Erythrura gouldiae</name>
    <dbReference type="NCBI Taxonomy" id="44316"/>
    <lineage>
        <taxon>Eukaryota</taxon>
        <taxon>Metazoa</taxon>
        <taxon>Chordata</taxon>
        <taxon>Craniata</taxon>
        <taxon>Vertebrata</taxon>
        <taxon>Euteleostomi</taxon>
        <taxon>Archelosauria</taxon>
        <taxon>Archosauria</taxon>
        <taxon>Dinosauria</taxon>
        <taxon>Saurischia</taxon>
        <taxon>Theropoda</taxon>
        <taxon>Coelurosauria</taxon>
        <taxon>Aves</taxon>
        <taxon>Neognathae</taxon>
        <taxon>Neoaves</taxon>
        <taxon>Telluraves</taxon>
        <taxon>Australaves</taxon>
        <taxon>Passeriformes</taxon>
        <taxon>Passeroidea</taxon>
        <taxon>Passeridae</taxon>
        <taxon>Chloebia</taxon>
    </lineage>
</organism>
<accession>A0A3L8SNS4</accession>
<reference evidence="1 2" key="1">
    <citation type="journal article" date="2018" name="Proc. R. Soc. B">
        <title>A non-coding region near Follistatin controls head colour polymorphism in the Gouldian finch.</title>
        <authorList>
            <person name="Toomey M.B."/>
            <person name="Marques C.I."/>
            <person name="Andrade P."/>
            <person name="Araujo P.M."/>
            <person name="Sabatino S."/>
            <person name="Gazda M.A."/>
            <person name="Afonso S."/>
            <person name="Lopes R.J."/>
            <person name="Corbo J.C."/>
            <person name="Carneiro M."/>
        </authorList>
    </citation>
    <scope>NUCLEOTIDE SEQUENCE [LARGE SCALE GENOMIC DNA]</scope>
    <source>
        <strain evidence="1">Red01</strain>
        <tissue evidence="1">Muscle</tissue>
    </source>
</reference>
<keyword evidence="2" id="KW-1185">Reference proteome</keyword>
<name>A0A3L8SNS4_CHLGU</name>
<dbReference type="Proteomes" id="UP000276834">
    <property type="component" value="Unassembled WGS sequence"/>
</dbReference>